<keyword evidence="1 4" id="KW-0963">Cytoplasm</keyword>
<comment type="subcellular location">
    <subcellularLocation>
        <location evidence="4">Cytoplasm</location>
    </subcellularLocation>
</comment>
<dbReference type="Gene3D" id="3.40.630.70">
    <property type="entry name" value="Leucyl/phenylalanyl-tRNA-protein transferase, C-terminal domain"/>
    <property type="match status" value="1"/>
</dbReference>
<sequence length="227" mass="25688">MMLTLLNDDPTDFPDIALALDEPNGLLAFGGDLHPERLIAAYRQGIFPWFSDDDPIMWWSPDPRCIIEPQHYTPNRTLTKLWRNHSFTIRINSAFEQVITACSEPTPNRPDTWINQDMLDAYCQLHRLGHAHSVEVWHGDQLVGGLYGLQLNGAFCGESMFHRVSGASKIAFLALIERMKTAGMTLLDCQLENPHLMNLGATVCSRNDFALRLEQALLIDCQQIVKI</sequence>
<dbReference type="EC" id="2.3.2.6" evidence="4"/>
<comment type="catalytic activity">
    <reaction evidence="4">
        <text>L-phenylalanyl-tRNA(Phe) + an N-terminal L-alpha-aminoacyl-[protein] = an N-terminal L-phenylalanyl-L-alpha-aminoacyl-[protein] + tRNA(Phe)</text>
        <dbReference type="Rhea" id="RHEA:43632"/>
        <dbReference type="Rhea" id="RHEA-COMP:9668"/>
        <dbReference type="Rhea" id="RHEA-COMP:9699"/>
        <dbReference type="Rhea" id="RHEA-COMP:10636"/>
        <dbReference type="Rhea" id="RHEA-COMP:10637"/>
        <dbReference type="ChEBI" id="CHEBI:78442"/>
        <dbReference type="ChEBI" id="CHEBI:78531"/>
        <dbReference type="ChEBI" id="CHEBI:78597"/>
        <dbReference type="ChEBI" id="CHEBI:83561"/>
        <dbReference type="EC" id="2.3.2.6"/>
    </reaction>
</comment>
<comment type="function">
    <text evidence="4">Functions in the N-end rule pathway of protein degradation where it conjugates Leu, Phe and, less efficiently, Met from aminoacyl-tRNAs to the N-termini of proteins containing an N-terminal arginine or lysine.</text>
</comment>
<dbReference type="InterPro" id="IPR042221">
    <property type="entry name" value="Leu/Phe-tRNA_Trfase_N"/>
</dbReference>
<comment type="caution">
    <text evidence="5">The sequence shown here is derived from an EMBL/GenBank/DDBJ whole genome shotgun (WGS) entry which is preliminary data.</text>
</comment>
<dbReference type="InterPro" id="IPR004616">
    <property type="entry name" value="Leu/Phe-tRNA_Trfase"/>
</dbReference>
<dbReference type="HAMAP" id="MF_00688">
    <property type="entry name" value="Leu_Phe_trans"/>
    <property type="match status" value="1"/>
</dbReference>
<evidence type="ECO:0000256" key="2">
    <source>
        <dbReference type="ARBA" id="ARBA00022679"/>
    </source>
</evidence>
<dbReference type="Pfam" id="PF03588">
    <property type="entry name" value="Leu_Phe_trans"/>
    <property type="match status" value="1"/>
</dbReference>
<dbReference type="PANTHER" id="PTHR30098:SF2">
    <property type="entry name" value="LEUCYL_PHENYLALANYL-TRNA--PROTEIN TRANSFERASE"/>
    <property type="match status" value="1"/>
</dbReference>
<dbReference type="Gene3D" id="3.30.70.3550">
    <property type="entry name" value="Leucyl/phenylalanyl-tRNA-protein transferase, N-terminal domain"/>
    <property type="match status" value="1"/>
</dbReference>
<dbReference type="GO" id="GO:0008914">
    <property type="term" value="F:leucyl-tRNA--protein transferase activity"/>
    <property type="evidence" value="ECO:0007669"/>
    <property type="project" value="UniProtKB-EC"/>
</dbReference>
<keyword evidence="6" id="KW-1185">Reference proteome</keyword>
<dbReference type="EMBL" id="JAHZSS010000023">
    <property type="protein sequence ID" value="MBW8192446.1"/>
    <property type="molecule type" value="Genomic_DNA"/>
</dbReference>
<evidence type="ECO:0000256" key="3">
    <source>
        <dbReference type="ARBA" id="ARBA00023315"/>
    </source>
</evidence>
<dbReference type="InterPro" id="IPR016181">
    <property type="entry name" value="Acyl_CoA_acyltransferase"/>
</dbReference>
<comment type="similarity">
    <text evidence="4">Belongs to the L/F-transferase family.</text>
</comment>
<comment type="catalytic activity">
    <reaction evidence="4">
        <text>N-terminal L-arginyl-[protein] + L-leucyl-tRNA(Leu) = N-terminal L-leucyl-L-arginyl-[protein] + tRNA(Leu) + H(+)</text>
        <dbReference type="Rhea" id="RHEA:50416"/>
        <dbReference type="Rhea" id="RHEA-COMP:9613"/>
        <dbReference type="Rhea" id="RHEA-COMP:9622"/>
        <dbReference type="Rhea" id="RHEA-COMP:12672"/>
        <dbReference type="Rhea" id="RHEA-COMP:12673"/>
        <dbReference type="ChEBI" id="CHEBI:15378"/>
        <dbReference type="ChEBI" id="CHEBI:64719"/>
        <dbReference type="ChEBI" id="CHEBI:78442"/>
        <dbReference type="ChEBI" id="CHEBI:78494"/>
        <dbReference type="ChEBI" id="CHEBI:133044"/>
        <dbReference type="EC" id="2.3.2.6"/>
    </reaction>
</comment>
<name>A0ABS7ELF7_9GAMM</name>
<dbReference type="SUPFAM" id="SSF55729">
    <property type="entry name" value="Acyl-CoA N-acyltransferases (Nat)"/>
    <property type="match status" value="1"/>
</dbReference>
<dbReference type="PANTHER" id="PTHR30098">
    <property type="entry name" value="LEUCYL/PHENYLALANYL-TRNA--PROTEIN TRANSFERASE"/>
    <property type="match status" value="1"/>
</dbReference>
<protein>
    <recommendedName>
        <fullName evidence="4">Leucyl/phenylalanyl-tRNA--protein transferase</fullName>
        <ecNumber evidence="4">2.3.2.6</ecNumber>
    </recommendedName>
    <alternativeName>
        <fullName evidence="4">L/F-transferase</fullName>
    </alternativeName>
    <alternativeName>
        <fullName evidence="4">Leucyltransferase</fullName>
    </alternativeName>
    <alternativeName>
        <fullName evidence="4">Phenyalanyltransferase</fullName>
    </alternativeName>
</protein>
<dbReference type="Proteomes" id="UP001166251">
    <property type="component" value="Unassembled WGS sequence"/>
</dbReference>
<evidence type="ECO:0000313" key="6">
    <source>
        <dbReference type="Proteomes" id="UP001166251"/>
    </source>
</evidence>
<organism evidence="5 6">
    <name type="scientific">Neiella holothuriorum</name>
    <dbReference type="NCBI Taxonomy" id="2870530"/>
    <lineage>
        <taxon>Bacteria</taxon>
        <taxon>Pseudomonadati</taxon>
        <taxon>Pseudomonadota</taxon>
        <taxon>Gammaproteobacteria</taxon>
        <taxon>Alteromonadales</taxon>
        <taxon>Echinimonadaceae</taxon>
        <taxon>Neiella</taxon>
    </lineage>
</organism>
<gene>
    <name evidence="4 5" type="primary">aat</name>
    <name evidence="5" type="ORF">K0504_15515</name>
</gene>
<keyword evidence="2 4" id="KW-0808">Transferase</keyword>
<comment type="catalytic activity">
    <reaction evidence="4">
        <text>N-terminal L-lysyl-[protein] + L-leucyl-tRNA(Leu) = N-terminal L-leucyl-L-lysyl-[protein] + tRNA(Leu) + H(+)</text>
        <dbReference type="Rhea" id="RHEA:12340"/>
        <dbReference type="Rhea" id="RHEA-COMP:9613"/>
        <dbReference type="Rhea" id="RHEA-COMP:9622"/>
        <dbReference type="Rhea" id="RHEA-COMP:12670"/>
        <dbReference type="Rhea" id="RHEA-COMP:12671"/>
        <dbReference type="ChEBI" id="CHEBI:15378"/>
        <dbReference type="ChEBI" id="CHEBI:65249"/>
        <dbReference type="ChEBI" id="CHEBI:78442"/>
        <dbReference type="ChEBI" id="CHEBI:78494"/>
        <dbReference type="ChEBI" id="CHEBI:133043"/>
        <dbReference type="EC" id="2.3.2.6"/>
    </reaction>
</comment>
<keyword evidence="3 4" id="KW-0012">Acyltransferase</keyword>
<dbReference type="RefSeq" id="WP_220105071.1">
    <property type="nucleotide sequence ID" value="NZ_JAHZSS010000023.1"/>
</dbReference>
<evidence type="ECO:0000256" key="1">
    <source>
        <dbReference type="ARBA" id="ARBA00022490"/>
    </source>
</evidence>
<reference evidence="5" key="1">
    <citation type="submission" date="2021-07" db="EMBL/GenBank/DDBJ databases">
        <title>Neiella marina sp. nov., isolated from the intestinal content of sea cucumber Apostichopus japonicus.</title>
        <authorList>
            <person name="Bai X."/>
        </authorList>
    </citation>
    <scope>NUCLEOTIDE SEQUENCE</scope>
    <source>
        <strain evidence="5">126</strain>
    </source>
</reference>
<accession>A0ABS7ELF7</accession>
<proteinExistence type="inferred from homology"/>
<dbReference type="NCBIfam" id="TIGR00667">
    <property type="entry name" value="aat"/>
    <property type="match status" value="1"/>
</dbReference>
<evidence type="ECO:0000256" key="4">
    <source>
        <dbReference type="HAMAP-Rule" id="MF_00688"/>
    </source>
</evidence>
<evidence type="ECO:0000313" key="5">
    <source>
        <dbReference type="EMBL" id="MBW8192446.1"/>
    </source>
</evidence>
<dbReference type="InterPro" id="IPR042203">
    <property type="entry name" value="Leu/Phe-tRNA_Trfase_C"/>
</dbReference>